<accession>A0A0C9XZ20</accession>
<dbReference type="HOGENOM" id="CLU_2067122_0_0_1"/>
<dbReference type="Proteomes" id="UP000054018">
    <property type="component" value="Unassembled WGS sequence"/>
</dbReference>
<sequence length="137" mass="15204">VTVSLLTCAICGSYGEWYAFSMILLGILARGLTRIFISSGKLVFHHPKPADGSPPGDGILGCDHDLVLLKGDKNVVNAVTHGRFFFSFQPKHTCQMVKLCSFFLIAQAITQLICVPQSNLFGQLMFVFHEYGMRLRH</sequence>
<name>A0A0C9XZ20_9AGAM</name>
<feature type="non-terminal residue" evidence="1">
    <location>
        <position position="1"/>
    </location>
</feature>
<organism evidence="1 2">
    <name type="scientific">Pisolithus microcarpus 441</name>
    <dbReference type="NCBI Taxonomy" id="765257"/>
    <lineage>
        <taxon>Eukaryota</taxon>
        <taxon>Fungi</taxon>
        <taxon>Dikarya</taxon>
        <taxon>Basidiomycota</taxon>
        <taxon>Agaricomycotina</taxon>
        <taxon>Agaricomycetes</taxon>
        <taxon>Agaricomycetidae</taxon>
        <taxon>Boletales</taxon>
        <taxon>Sclerodermatineae</taxon>
        <taxon>Pisolithaceae</taxon>
        <taxon>Pisolithus</taxon>
    </lineage>
</organism>
<dbReference type="EMBL" id="KN833820">
    <property type="protein sequence ID" value="KIK17785.1"/>
    <property type="molecule type" value="Genomic_DNA"/>
</dbReference>
<dbReference type="STRING" id="765257.A0A0C9XZ20"/>
<evidence type="ECO:0000313" key="1">
    <source>
        <dbReference type="EMBL" id="KIK17785.1"/>
    </source>
</evidence>
<reference evidence="1 2" key="1">
    <citation type="submission" date="2014-04" db="EMBL/GenBank/DDBJ databases">
        <authorList>
            <consortium name="DOE Joint Genome Institute"/>
            <person name="Kuo A."/>
            <person name="Kohler A."/>
            <person name="Costa M.D."/>
            <person name="Nagy L.G."/>
            <person name="Floudas D."/>
            <person name="Copeland A."/>
            <person name="Barry K.W."/>
            <person name="Cichocki N."/>
            <person name="Veneault-Fourrey C."/>
            <person name="LaButti K."/>
            <person name="Lindquist E.A."/>
            <person name="Lipzen A."/>
            <person name="Lundell T."/>
            <person name="Morin E."/>
            <person name="Murat C."/>
            <person name="Sun H."/>
            <person name="Tunlid A."/>
            <person name="Henrissat B."/>
            <person name="Grigoriev I.V."/>
            <person name="Hibbett D.S."/>
            <person name="Martin F."/>
            <person name="Nordberg H.P."/>
            <person name="Cantor M.N."/>
            <person name="Hua S.X."/>
        </authorList>
    </citation>
    <scope>NUCLEOTIDE SEQUENCE [LARGE SCALE GENOMIC DNA]</scope>
    <source>
        <strain evidence="1 2">441</strain>
    </source>
</reference>
<protein>
    <submittedName>
        <fullName evidence="1">Uncharacterized protein</fullName>
    </submittedName>
</protein>
<dbReference type="AlphaFoldDB" id="A0A0C9XZ20"/>
<proteinExistence type="predicted"/>
<reference evidence="2" key="2">
    <citation type="submission" date="2015-01" db="EMBL/GenBank/DDBJ databases">
        <title>Evolutionary Origins and Diversification of the Mycorrhizal Mutualists.</title>
        <authorList>
            <consortium name="DOE Joint Genome Institute"/>
            <consortium name="Mycorrhizal Genomics Consortium"/>
            <person name="Kohler A."/>
            <person name="Kuo A."/>
            <person name="Nagy L.G."/>
            <person name="Floudas D."/>
            <person name="Copeland A."/>
            <person name="Barry K.W."/>
            <person name="Cichocki N."/>
            <person name="Veneault-Fourrey C."/>
            <person name="LaButti K."/>
            <person name="Lindquist E.A."/>
            <person name="Lipzen A."/>
            <person name="Lundell T."/>
            <person name="Morin E."/>
            <person name="Murat C."/>
            <person name="Riley R."/>
            <person name="Ohm R."/>
            <person name="Sun H."/>
            <person name="Tunlid A."/>
            <person name="Henrissat B."/>
            <person name="Grigoriev I.V."/>
            <person name="Hibbett D.S."/>
            <person name="Martin F."/>
        </authorList>
    </citation>
    <scope>NUCLEOTIDE SEQUENCE [LARGE SCALE GENOMIC DNA]</scope>
    <source>
        <strain evidence="2">441</strain>
    </source>
</reference>
<evidence type="ECO:0000313" key="2">
    <source>
        <dbReference type="Proteomes" id="UP000054018"/>
    </source>
</evidence>
<gene>
    <name evidence="1" type="ORF">PISMIDRAFT_633349</name>
</gene>
<keyword evidence="2" id="KW-1185">Reference proteome</keyword>